<dbReference type="Proteomes" id="UP000829685">
    <property type="component" value="Unassembled WGS sequence"/>
</dbReference>
<sequence length="228" mass="24471">MASTNPEATELPAVQSKEAKEEETRNEEDFFRQNGLAVEAELEAVAERLSALGFGDFPSRKPLIDLTGDEHMFGGASRCSEYGLATTDCDRPLKKATGVRRKASPADDEDDVTITINRPPPTDDEPTPGPRSVSIVADFNFTPRAIRSQSTKDKADGTNASTAKPLYSVVAASKPSPLKLNPAAKPFEPKAEAVSVVSEATRSPQRATSYAAVLGRCCPAAKEYARKE</sequence>
<evidence type="ECO:0000256" key="1">
    <source>
        <dbReference type="SAM" id="MobiDB-lite"/>
    </source>
</evidence>
<feature type="region of interest" description="Disordered" evidence="1">
    <location>
        <begin position="96"/>
        <end position="134"/>
    </location>
</feature>
<feature type="region of interest" description="Disordered" evidence="1">
    <location>
        <begin position="1"/>
        <end position="31"/>
    </location>
</feature>
<evidence type="ECO:0000313" key="2">
    <source>
        <dbReference type="EMBL" id="KAI1879694.1"/>
    </source>
</evidence>
<dbReference type="EMBL" id="JAFIMR010000004">
    <property type="protein sequence ID" value="KAI1879694.1"/>
    <property type="molecule type" value="Genomic_DNA"/>
</dbReference>
<proteinExistence type="predicted"/>
<evidence type="ECO:0000313" key="3">
    <source>
        <dbReference type="Proteomes" id="UP000829685"/>
    </source>
</evidence>
<organism evidence="2 3">
    <name type="scientific">Neoarthrinium moseri</name>
    <dbReference type="NCBI Taxonomy" id="1658444"/>
    <lineage>
        <taxon>Eukaryota</taxon>
        <taxon>Fungi</taxon>
        <taxon>Dikarya</taxon>
        <taxon>Ascomycota</taxon>
        <taxon>Pezizomycotina</taxon>
        <taxon>Sordariomycetes</taxon>
        <taxon>Xylariomycetidae</taxon>
        <taxon>Amphisphaeriales</taxon>
        <taxon>Apiosporaceae</taxon>
        <taxon>Neoarthrinium</taxon>
    </lineage>
</organism>
<comment type="caution">
    <text evidence="2">The sequence shown here is derived from an EMBL/GenBank/DDBJ whole genome shotgun (WGS) entry which is preliminary data.</text>
</comment>
<name>A0A9P9WUU1_9PEZI</name>
<keyword evidence="3" id="KW-1185">Reference proteome</keyword>
<feature type="compositionally biased region" description="Basic and acidic residues" evidence="1">
    <location>
        <begin position="17"/>
        <end position="31"/>
    </location>
</feature>
<protein>
    <submittedName>
        <fullName evidence="2">Uncharacterized protein</fullName>
    </submittedName>
</protein>
<accession>A0A9P9WUU1</accession>
<dbReference type="AlphaFoldDB" id="A0A9P9WUU1"/>
<reference evidence="2" key="1">
    <citation type="submission" date="2021-03" db="EMBL/GenBank/DDBJ databases">
        <title>Revisited historic fungal species revealed as producer of novel bioactive compounds through whole genome sequencing and comparative genomics.</title>
        <authorList>
            <person name="Vignolle G.A."/>
            <person name="Hochenegger N."/>
            <person name="Mach R.L."/>
            <person name="Mach-Aigner A.R."/>
            <person name="Javad Rahimi M."/>
            <person name="Salim K.A."/>
            <person name="Chan C.M."/>
            <person name="Lim L.B.L."/>
            <person name="Cai F."/>
            <person name="Druzhinina I.S."/>
            <person name="U'Ren J.M."/>
            <person name="Derntl C."/>
        </authorList>
    </citation>
    <scope>NUCLEOTIDE SEQUENCE</scope>
    <source>
        <strain evidence="2">TUCIM 5799</strain>
    </source>
</reference>
<gene>
    <name evidence="2" type="ORF">JX265_002648</name>
</gene>